<feature type="region of interest" description="Disordered" evidence="7">
    <location>
        <begin position="214"/>
        <end position="266"/>
    </location>
</feature>
<dbReference type="PANTHER" id="PTHR31241">
    <property type="entry name" value="DEHYDRATION-RESPONSIVE ELEMENT-BINDING PROTEIN 2C"/>
    <property type="match status" value="1"/>
</dbReference>
<dbReference type="PANTHER" id="PTHR31241:SF2">
    <property type="entry name" value="DEHYDRATION-RESPONSIVE ELEMENT-BINDING PROTEIN 2F"/>
    <property type="match status" value="1"/>
</dbReference>
<accession>A0A1S3B811</accession>
<evidence type="ECO:0000256" key="6">
    <source>
        <dbReference type="ARBA" id="ARBA00024343"/>
    </source>
</evidence>
<protein>
    <submittedName>
        <fullName evidence="10">Dehydration-responsive element-binding protein 2F</fullName>
    </submittedName>
</protein>
<dbReference type="AlphaFoldDB" id="A0A1S3B811"/>
<dbReference type="CDD" id="cd00018">
    <property type="entry name" value="AP2"/>
    <property type="match status" value="1"/>
</dbReference>
<evidence type="ECO:0000256" key="1">
    <source>
        <dbReference type="ARBA" id="ARBA00004123"/>
    </source>
</evidence>
<evidence type="ECO:0000256" key="4">
    <source>
        <dbReference type="ARBA" id="ARBA00023163"/>
    </source>
</evidence>
<dbReference type="Gramene" id="MELO3C009669.2.1">
    <property type="protein sequence ID" value="MELO3C009669.2.1"/>
    <property type="gene ID" value="MELO3C009669.2"/>
</dbReference>
<keyword evidence="5" id="KW-0539">Nucleus</keyword>
<dbReference type="Proteomes" id="UP001652600">
    <property type="component" value="Chromosome 4"/>
</dbReference>
<dbReference type="RefSeq" id="XP_008443124.2">
    <property type="nucleotide sequence ID" value="XM_008444902.3"/>
</dbReference>
<evidence type="ECO:0000313" key="9">
    <source>
        <dbReference type="Proteomes" id="UP001652600"/>
    </source>
</evidence>
<feature type="compositionally biased region" description="Basic and acidic residues" evidence="7">
    <location>
        <begin position="228"/>
        <end position="249"/>
    </location>
</feature>
<keyword evidence="2" id="KW-0805">Transcription regulation</keyword>
<dbReference type="PROSITE" id="PS51032">
    <property type="entry name" value="AP2_ERF"/>
    <property type="match status" value="1"/>
</dbReference>
<comment type="subcellular location">
    <subcellularLocation>
        <location evidence="1">Nucleus</location>
    </subcellularLocation>
</comment>
<dbReference type="GO" id="GO:0000976">
    <property type="term" value="F:transcription cis-regulatory region binding"/>
    <property type="evidence" value="ECO:0007669"/>
    <property type="project" value="TreeGrafter"/>
</dbReference>
<dbReference type="SMART" id="SM00380">
    <property type="entry name" value="AP2"/>
    <property type="match status" value="1"/>
</dbReference>
<evidence type="ECO:0000256" key="5">
    <source>
        <dbReference type="ARBA" id="ARBA00023242"/>
    </source>
</evidence>
<dbReference type="Gene3D" id="3.30.730.10">
    <property type="entry name" value="AP2/ERF domain"/>
    <property type="match status" value="1"/>
</dbReference>
<organism evidence="9 10">
    <name type="scientific">Cucumis melo</name>
    <name type="common">Muskmelon</name>
    <dbReference type="NCBI Taxonomy" id="3656"/>
    <lineage>
        <taxon>Eukaryota</taxon>
        <taxon>Viridiplantae</taxon>
        <taxon>Streptophyta</taxon>
        <taxon>Embryophyta</taxon>
        <taxon>Tracheophyta</taxon>
        <taxon>Spermatophyta</taxon>
        <taxon>Magnoliopsida</taxon>
        <taxon>eudicotyledons</taxon>
        <taxon>Gunneridae</taxon>
        <taxon>Pentapetalae</taxon>
        <taxon>rosids</taxon>
        <taxon>fabids</taxon>
        <taxon>Cucurbitales</taxon>
        <taxon>Cucurbitaceae</taxon>
        <taxon>Benincaseae</taxon>
        <taxon>Cucumis</taxon>
    </lineage>
</organism>
<keyword evidence="3" id="KW-0238">DNA-binding</keyword>
<proteinExistence type="inferred from homology"/>
<dbReference type="SMR" id="A0A1S3B811"/>
<dbReference type="InParanoid" id="A0A1S3B811"/>
<dbReference type="InterPro" id="IPR016177">
    <property type="entry name" value="DNA-bd_dom_sf"/>
</dbReference>
<comment type="similarity">
    <text evidence="6">Belongs to the AP2/ERF transcription factor family. ERF subfamily.</text>
</comment>
<evidence type="ECO:0000256" key="2">
    <source>
        <dbReference type="ARBA" id="ARBA00023015"/>
    </source>
</evidence>
<evidence type="ECO:0000256" key="3">
    <source>
        <dbReference type="ARBA" id="ARBA00023125"/>
    </source>
</evidence>
<dbReference type="GO" id="GO:0006950">
    <property type="term" value="P:response to stress"/>
    <property type="evidence" value="ECO:0007669"/>
    <property type="project" value="TreeGrafter"/>
</dbReference>
<dbReference type="PRINTS" id="PR00367">
    <property type="entry name" value="ETHRSPELEMNT"/>
</dbReference>
<feature type="region of interest" description="Disordered" evidence="7">
    <location>
        <begin position="61"/>
        <end position="96"/>
    </location>
</feature>
<sequence>MYIYDHMVTKEKPSNVTAFKAMKFFTSTNSPFHPAPFHHIPTIIFITPLPPKKTEYNRAMENGRDNKKPHTSPFHHKPWKKGPSRGKGGPQNASCEYRGVRQRTWGKWVAEIREPKKRTRLWLGSFSTAEEAAMAYDQAATKLYGPHAYLNLPHLANHNNDSSDYKSNLLKWVPSKNFISLFPHTNRAAAAVATTGSFMSLHLIHQRLQQLKPPHSFLSSNSLSSPSKKLEDKGEKEKDEEASVREETTTKTTATRSVEEEEKPQIDLNEFLQQLGILKEEDEKLEIELEGEKGNDNNKNNDNDNDDRGCCLGSSEVSNNCDYSDEVEVLSDKSFNWDSIMEIHPNIEDNHFGNFQLYDHHFLNYEDDLSLPNSIWDFEEDHSTRIIH</sequence>
<dbReference type="InterPro" id="IPR001471">
    <property type="entry name" value="AP2/ERF_dom"/>
</dbReference>
<dbReference type="GO" id="GO:0003700">
    <property type="term" value="F:DNA-binding transcription factor activity"/>
    <property type="evidence" value="ECO:0007669"/>
    <property type="project" value="InterPro"/>
</dbReference>
<reference evidence="10" key="1">
    <citation type="submission" date="2025-08" db="UniProtKB">
        <authorList>
            <consortium name="RefSeq"/>
        </authorList>
    </citation>
    <scope>IDENTIFICATION</scope>
    <source>
        <tissue evidence="10">Stem</tissue>
    </source>
</reference>
<dbReference type="SUPFAM" id="SSF54171">
    <property type="entry name" value="DNA-binding domain"/>
    <property type="match status" value="1"/>
</dbReference>
<dbReference type="GeneID" id="103486810"/>
<name>A0A1S3B811_CUCME</name>
<evidence type="ECO:0000259" key="8">
    <source>
        <dbReference type="PROSITE" id="PS51032"/>
    </source>
</evidence>
<evidence type="ECO:0000313" key="10">
    <source>
        <dbReference type="RefSeq" id="XP_008443124.2"/>
    </source>
</evidence>
<dbReference type="eggNOG" id="ENOG502R56F">
    <property type="taxonomic scope" value="Eukaryota"/>
</dbReference>
<dbReference type="GO" id="GO:0045893">
    <property type="term" value="P:positive regulation of DNA-templated transcription"/>
    <property type="evidence" value="ECO:0007669"/>
    <property type="project" value="TreeGrafter"/>
</dbReference>
<dbReference type="InterPro" id="IPR036955">
    <property type="entry name" value="AP2/ERF_dom_sf"/>
</dbReference>
<dbReference type="GO" id="GO:0005634">
    <property type="term" value="C:nucleus"/>
    <property type="evidence" value="ECO:0007669"/>
    <property type="project" value="UniProtKB-SubCell"/>
</dbReference>
<feature type="compositionally biased region" description="Low complexity" evidence="7">
    <location>
        <begin position="214"/>
        <end position="227"/>
    </location>
</feature>
<dbReference type="KEGG" id="cmo:103486810"/>
<keyword evidence="4" id="KW-0804">Transcription</keyword>
<feature type="compositionally biased region" description="Basic residues" evidence="7">
    <location>
        <begin position="69"/>
        <end position="84"/>
    </location>
</feature>
<dbReference type="Pfam" id="PF00847">
    <property type="entry name" value="AP2"/>
    <property type="match status" value="1"/>
</dbReference>
<evidence type="ECO:0000256" key="7">
    <source>
        <dbReference type="SAM" id="MobiDB-lite"/>
    </source>
</evidence>
<keyword evidence="9" id="KW-1185">Reference proteome</keyword>
<feature type="domain" description="AP2/ERF" evidence="8">
    <location>
        <begin position="96"/>
        <end position="153"/>
    </location>
</feature>
<gene>
    <name evidence="10" type="primary">LOC103486810</name>
</gene>